<dbReference type="Pfam" id="PF01015">
    <property type="entry name" value="Ribosomal_S3Ae"/>
    <property type="match status" value="1"/>
</dbReference>
<reference evidence="5" key="1">
    <citation type="submission" date="2020-05" db="EMBL/GenBank/DDBJ databases">
        <title>Phylogenomic resolution of chytrid fungi.</title>
        <authorList>
            <person name="Stajich J.E."/>
            <person name="Amses K."/>
            <person name="Simmons R."/>
            <person name="Seto K."/>
            <person name="Myers J."/>
            <person name="Bonds A."/>
            <person name="Quandt C.A."/>
            <person name="Barry K."/>
            <person name="Liu P."/>
            <person name="Grigoriev I."/>
            <person name="Longcore J.E."/>
            <person name="James T.Y."/>
        </authorList>
    </citation>
    <scope>NUCLEOTIDE SEQUENCE</scope>
    <source>
        <strain evidence="5">JEL0318</strain>
    </source>
</reference>
<sequence length="318" mass="37077">MADNNNNQEDFCRKIKLQVQEIEGKNCITNLYDMDFTSDKLRSLVKSWIEAFVDAKSTGGYLLRLFTIAFTQRRKNQLHKSTLPTNAQIGAIRKKMFDIMNREAATCDLKELEIEKACQAVYLYVAVRKRKIVETLKFDLGKLLELHGGHGEDKESKALHWFSDLHPQTFFANLKHVGQYVCWKDLLLLLDHLKKTKQEYAEAEKELQEFTEKLTPAGKDPKKLISLRFSDITKIDKYDNRKHQEIVRNEKWRVPQMKGTSAEEIAKLKEAHRKGFKVTLKDKRLQISVSRKIKLEEVQKATRKKLDNDPVFKAMYGT</sequence>
<keyword evidence="1" id="KW-0963">Cytoplasm</keyword>
<dbReference type="InterPro" id="IPR001593">
    <property type="entry name" value="Ribosomal_eS1"/>
</dbReference>
<feature type="coiled-coil region" evidence="4">
    <location>
        <begin position="186"/>
        <end position="213"/>
    </location>
</feature>
<dbReference type="Proteomes" id="UP001212841">
    <property type="component" value="Unassembled WGS sequence"/>
</dbReference>
<organism evidence="5 6">
    <name type="scientific">Rhizophlyctis rosea</name>
    <dbReference type="NCBI Taxonomy" id="64517"/>
    <lineage>
        <taxon>Eukaryota</taxon>
        <taxon>Fungi</taxon>
        <taxon>Fungi incertae sedis</taxon>
        <taxon>Chytridiomycota</taxon>
        <taxon>Chytridiomycota incertae sedis</taxon>
        <taxon>Chytridiomycetes</taxon>
        <taxon>Rhizophlyctidales</taxon>
        <taxon>Rhizophlyctidaceae</taxon>
        <taxon>Rhizophlyctis</taxon>
    </lineage>
</organism>
<accession>A0AAD5S7H5</accession>
<evidence type="ECO:0000256" key="4">
    <source>
        <dbReference type="SAM" id="Coils"/>
    </source>
</evidence>
<evidence type="ECO:0000256" key="2">
    <source>
        <dbReference type="ARBA" id="ARBA00022980"/>
    </source>
</evidence>
<evidence type="ECO:0000256" key="1">
    <source>
        <dbReference type="ARBA" id="ARBA00022490"/>
    </source>
</evidence>
<keyword evidence="6" id="KW-1185">Reference proteome</keyword>
<evidence type="ECO:0000313" key="6">
    <source>
        <dbReference type="Proteomes" id="UP001212841"/>
    </source>
</evidence>
<keyword evidence="3" id="KW-0687">Ribonucleoprotein</keyword>
<dbReference type="GO" id="GO:0005840">
    <property type="term" value="C:ribosome"/>
    <property type="evidence" value="ECO:0007669"/>
    <property type="project" value="UniProtKB-KW"/>
</dbReference>
<evidence type="ECO:0000313" key="5">
    <source>
        <dbReference type="EMBL" id="KAJ3048423.1"/>
    </source>
</evidence>
<proteinExistence type="predicted"/>
<dbReference type="SMART" id="SM01397">
    <property type="entry name" value="Ribosomal_S3Ae"/>
    <property type="match status" value="1"/>
</dbReference>
<dbReference type="GO" id="GO:0006412">
    <property type="term" value="P:translation"/>
    <property type="evidence" value="ECO:0007669"/>
    <property type="project" value="InterPro"/>
</dbReference>
<protein>
    <submittedName>
        <fullName evidence="5">Ribosomal 40S subunit protein S1B</fullName>
    </submittedName>
</protein>
<evidence type="ECO:0000256" key="3">
    <source>
        <dbReference type="ARBA" id="ARBA00023274"/>
    </source>
</evidence>
<dbReference type="PANTHER" id="PTHR11830">
    <property type="entry name" value="40S RIBOSOMAL PROTEIN S3A"/>
    <property type="match status" value="1"/>
</dbReference>
<gene>
    <name evidence="5" type="primary">RPS1_2</name>
    <name evidence="5" type="ORF">HK097_010549</name>
</gene>
<name>A0AAD5S7H5_9FUNG</name>
<comment type="caution">
    <text evidence="5">The sequence shown here is derived from an EMBL/GenBank/DDBJ whole genome shotgun (WGS) entry which is preliminary data.</text>
</comment>
<keyword evidence="4" id="KW-0175">Coiled coil</keyword>
<dbReference type="GO" id="GO:1990904">
    <property type="term" value="C:ribonucleoprotein complex"/>
    <property type="evidence" value="ECO:0007669"/>
    <property type="project" value="UniProtKB-KW"/>
</dbReference>
<keyword evidence="2" id="KW-0689">Ribosomal protein</keyword>
<dbReference type="EMBL" id="JADGJD010000794">
    <property type="protein sequence ID" value="KAJ3048423.1"/>
    <property type="molecule type" value="Genomic_DNA"/>
</dbReference>
<dbReference type="GO" id="GO:0003735">
    <property type="term" value="F:structural constituent of ribosome"/>
    <property type="evidence" value="ECO:0007669"/>
    <property type="project" value="InterPro"/>
</dbReference>
<dbReference type="AlphaFoldDB" id="A0AAD5S7H5"/>